<dbReference type="PANTHER" id="PTHR47328:SF1">
    <property type="entry name" value="RUTC FAMILY PROTEIN YOAB"/>
    <property type="match status" value="1"/>
</dbReference>
<dbReference type="CDD" id="cd06150">
    <property type="entry name" value="YjgF_YER057c_UK114_like_2"/>
    <property type="match status" value="1"/>
</dbReference>
<dbReference type="InterPro" id="IPR035709">
    <property type="entry name" value="YoaB-like"/>
</dbReference>
<protein>
    <submittedName>
        <fullName evidence="1">RidA family protein</fullName>
    </submittedName>
</protein>
<dbReference type="EMBL" id="CP146069">
    <property type="protein sequence ID" value="WWR48348.1"/>
    <property type="molecule type" value="Genomic_DNA"/>
</dbReference>
<reference evidence="1 2" key="1">
    <citation type="submission" date="2023-10" db="EMBL/GenBank/DDBJ databases">
        <title>Roseovarius strain S88 nov., isolated from a marine algae.</title>
        <authorList>
            <person name="Lee M.W."/>
            <person name="Lee J.K."/>
            <person name="Kim J.M."/>
            <person name="Choi D.G."/>
            <person name="Baek J.H."/>
            <person name="Bayburt H."/>
            <person name="Jung J.J."/>
            <person name="Han D.M."/>
            <person name="Jeon C.O."/>
        </authorList>
    </citation>
    <scope>NUCLEOTIDE SEQUENCE [LARGE SCALE GENOMIC DNA]</scope>
    <source>
        <strain evidence="1 2">S88</strain>
    </source>
</reference>
<evidence type="ECO:0000313" key="2">
    <source>
        <dbReference type="Proteomes" id="UP001364156"/>
    </source>
</evidence>
<proteinExistence type="predicted"/>
<dbReference type="SUPFAM" id="SSF55298">
    <property type="entry name" value="YjgF-like"/>
    <property type="match status" value="1"/>
</dbReference>
<dbReference type="PANTHER" id="PTHR47328">
    <property type="match status" value="1"/>
</dbReference>
<organism evidence="1 2">
    <name type="scientific">Roseovarius phycicola</name>
    <dbReference type="NCBI Taxonomy" id="3080976"/>
    <lineage>
        <taxon>Bacteria</taxon>
        <taxon>Pseudomonadati</taxon>
        <taxon>Pseudomonadota</taxon>
        <taxon>Alphaproteobacteria</taxon>
        <taxon>Rhodobacterales</taxon>
        <taxon>Roseobacteraceae</taxon>
        <taxon>Roseovarius</taxon>
    </lineage>
</organism>
<sequence>MPGEAIGRCSAVQAGGLAYIVATDPFCADGIAAQTANTLEELDRLLREVGSDKTQLLQATVYLSDIAFKPEMDVEWNDWIGPEANWPQRACVGVALDPGYLIEVVVTARSVEE</sequence>
<keyword evidence="2" id="KW-1185">Reference proteome</keyword>
<gene>
    <name evidence="1" type="ORF">RZ517_12490</name>
</gene>
<evidence type="ECO:0000313" key="1">
    <source>
        <dbReference type="EMBL" id="WWR48348.1"/>
    </source>
</evidence>
<name>A0ABZ2HRU5_9RHOB</name>
<dbReference type="Pfam" id="PF01042">
    <property type="entry name" value="Ribonuc_L-PSP"/>
    <property type="match status" value="1"/>
</dbReference>
<dbReference type="Proteomes" id="UP001364156">
    <property type="component" value="Chromosome"/>
</dbReference>
<dbReference type="InterPro" id="IPR035959">
    <property type="entry name" value="RutC-like_sf"/>
</dbReference>
<accession>A0ABZ2HRU5</accession>
<dbReference type="RefSeq" id="WP_338551151.1">
    <property type="nucleotide sequence ID" value="NZ_CP146069.1"/>
</dbReference>
<dbReference type="Gene3D" id="3.30.1330.40">
    <property type="entry name" value="RutC-like"/>
    <property type="match status" value="1"/>
</dbReference>
<dbReference type="InterPro" id="IPR006175">
    <property type="entry name" value="YjgF/YER057c/UK114"/>
</dbReference>